<keyword evidence="3" id="KW-0732">Signal</keyword>
<gene>
    <name evidence="5" type="ORF">QNJ86_13720</name>
</gene>
<dbReference type="Gene3D" id="2.170.130.30">
    <property type="match status" value="2"/>
</dbReference>
<evidence type="ECO:0000313" key="5">
    <source>
        <dbReference type="EMBL" id="MDJ1651864.1"/>
    </source>
</evidence>
<feature type="signal peptide" evidence="3">
    <location>
        <begin position="1"/>
        <end position="41"/>
    </location>
</feature>
<feature type="domain" description="Transcobalamin-like C-terminal" evidence="4">
    <location>
        <begin position="311"/>
        <end position="391"/>
    </location>
</feature>
<proteinExistence type="predicted"/>
<keyword evidence="2" id="KW-0472">Membrane</keyword>
<keyword evidence="2" id="KW-0812">Transmembrane</keyword>
<dbReference type="InterPro" id="IPR027954">
    <property type="entry name" value="Transcobalamin-like_C"/>
</dbReference>
<keyword evidence="6" id="KW-1185">Reference proteome</keyword>
<evidence type="ECO:0000256" key="3">
    <source>
        <dbReference type="SAM" id="SignalP"/>
    </source>
</evidence>
<evidence type="ECO:0000256" key="1">
    <source>
        <dbReference type="SAM" id="MobiDB-lite"/>
    </source>
</evidence>
<feature type="chain" id="PRO_5047413258" evidence="3">
    <location>
        <begin position="42"/>
        <end position="951"/>
    </location>
</feature>
<feature type="region of interest" description="Disordered" evidence="1">
    <location>
        <begin position="41"/>
        <end position="150"/>
    </location>
</feature>
<protein>
    <submittedName>
        <fullName evidence="5">DUF4430 domain-containing protein</fullName>
    </submittedName>
</protein>
<dbReference type="SUPFAM" id="SSF50998">
    <property type="entry name" value="Quinoprotein alcohol dehydrogenase-like"/>
    <property type="match status" value="1"/>
</dbReference>
<comment type="caution">
    <text evidence="5">The sequence shown here is derived from an EMBL/GenBank/DDBJ whole genome shotgun (WGS) entry which is preliminary data.</text>
</comment>
<dbReference type="Gene3D" id="2.130.10.10">
    <property type="entry name" value="YVTN repeat-like/Quinoprotein amine dehydrogenase"/>
    <property type="match status" value="1"/>
</dbReference>
<reference evidence="5 6" key="1">
    <citation type="submission" date="2023-05" db="EMBL/GenBank/DDBJ databases">
        <title>Gordonibacter KGMB12511T sp. nov., isolated from faeces of healthy Korean.</title>
        <authorList>
            <person name="Kim H.S."/>
            <person name="Kim J.-S."/>
            <person name="Suh M.K."/>
            <person name="Eom M.K."/>
            <person name="Do H.E."/>
            <person name="Lee J.-S."/>
        </authorList>
    </citation>
    <scope>NUCLEOTIDE SEQUENCE [LARGE SCALE GENOMIC DNA]</scope>
    <source>
        <strain evidence="5 6">KGMB12511</strain>
    </source>
</reference>
<dbReference type="EMBL" id="JASJEU010000026">
    <property type="protein sequence ID" value="MDJ1651864.1"/>
    <property type="molecule type" value="Genomic_DNA"/>
</dbReference>
<feature type="domain" description="Transcobalamin-like C-terminal" evidence="4">
    <location>
        <begin position="201"/>
        <end position="273"/>
    </location>
</feature>
<feature type="compositionally biased region" description="Low complexity" evidence="1">
    <location>
        <begin position="121"/>
        <end position="142"/>
    </location>
</feature>
<evidence type="ECO:0000256" key="2">
    <source>
        <dbReference type="SAM" id="Phobius"/>
    </source>
</evidence>
<feature type="transmembrane region" description="Helical" evidence="2">
    <location>
        <begin position="921"/>
        <end position="941"/>
    </location>
</feature>
<feature type="compositionally biased region" description="Low complexity" evidence="1">
    <location>
        <begin position="41"/>
        <end position="56"/>
    </location>
</feature>
<accession>A0ABT7DQN8</accession>
<dbReference type="InterPro" id="IPR015943">
    <property type="entry name" value="WD40/YVTN_repeat-like_dom_sf"/>
</dbReference>
<sequence>MTIGSSLARSAAAAASTPRKLFHLLLACVLAVSLAPSAAWGAPDAEAPADALSAEAQSGSQPGLEQSDGEKPADEPPAEEVLPPVGEDAAGESVGDDAASPEEVPALGDAPTEGEQPTLSPAEPTEPTEEGAPAEGGAETPAQKSAEGEPTDLLEASPIAVTGSVVGVDANGAPQTWAAPTSLTLNEGATAADLSEALFTQAGLTADTGEGAYGWYLNSITPPQGGDPLGSRETTPGSGIWEYWQLFVNGEYALTGAGGIVLQAGDQVTWCYGSDGTLPGQVAASCQVIGLDANGTSQVWAPASTLTMIEGETAADLTERAFAAAGLTADTGVGEWGWYLTSITSPFDASLTLGWDQATGRYWQLFVNGEYSLTSAGDYVLQAGDEIAWCYAADGEGLPTPGEVVPNPDAPRPNFDSAWPGFAGGVVENRPTPSESADLAWSYGYTEGAGTVGASEPLVVNGDVYLVVANELRKISGATGEVLARTPLGGSISYCCRPVYAGGMVVVPVDDGSLAAFTADALVCVWKTPALPTDGFNNSYQALSSLTVSEGCVYAAFTMVGAGGVGTVGTLVCTRLADGAVLWTRTTGGADEGPGGYYWAGAAASGDDVLIGGEAGAVQLLDGTTGEVRASVDLGAPCRAGIVSAGDGAYLAVTTDGRLHRIVRAGDALMLTGSVAFATSSKSTPAVAADKAFVCGVDSEWYGTLSVIDLATLTVERTVRGTLGEALSSPLVSVGANGTYAYFTCNGTPGGVFSYRVGDAAAHELFVPQQDKQNYCMASVASDEFGNLYYTNDSGTLFKLVASQGGAGQEGEGGEGWEGGAPGTGDGDGNTGGNGTPTQPGSVTPGARKPLGGTISATHAPLSQKTDKADASKKERIASTSVDSAPAKSESGTATSTSAAGSEDTGAANDAPWTATVVNPWAVAGIALGVVGLAGAVVAFVRMRRKEGGRA</sequence>
<dbReference type="RefSeq" id="WP_283833218.1">
    <property type="nucleotide sequence ID" value="NZ_JASJEU010000026.1"/>
</dbReference>
<name>A0ABT7DQN8_9ACTN</name>
<feature type="compositionally biased region" description="Basic and acidic residues" evidence="1">
    <location>
        <begin position="865"/>
        <end position="877"/>
    </location>
</feature>
<dbReference type="Proteomes" id="UP001232750">
    <property type="component" value="Unassembled WGS sequence"/>
</dbReference>
<keyword evidence="2" id="KW-1133">Transmembrane helix</keyword>
<dbReference type="InterPro" id="IPR011047">
    <property type="entry name" value="Quinoprotein_ADH-like_sf"/>
</dbReference>
<dbReference type="Pfam" id="PF14478">
    <property type="entry name" value="DUF4430"/>
    <property type="match status" value="2"/>
</dbReference>
<evidence type="ECO:0000313" key="6">
    <source>
        <dbReference type="Proteomes" id="UP001232750"/>
    </source>
</evidence>
<organism evidence="5 6">
    <name type="scientific">Gordonibacter faecis</name>
    <dbReference type="NCBI Taxonomy" id="3047475"/>
    <lineage>
        <taxon>Bacteria</taxon>
        <taxon>Bacillati</taxon>
        <taxon>Actinomycetota</taxon>
        <taxon>Coriobacteriia</taxon>
        <taxon>Eggerthellales</taxon>
        <taxon>Eggerthellaceae</taxon>
        <taxon>Gordonibacter</taxon>
    </lineage>
</organism>
<feature type="region of interest" description="Disordered" evidence="1">
    <location>
        <begin position="805"/>
        <end position="908"/>
    </location>
</feature>
<dbReference type="Gene3D" id="2.40.128.630">
    <property type="match status" value="1"/>
</dbReference>
<feature type="compositionally biased region" description="Low complexity" evidence="1">
    <location>
        <begin position="889"/>
        <end position="908"/>
    </location>
</feature>
<feature type="compositionally biased region" description="Polar residues" evidence="1">
    <location>
        <begin position="855"/>
        <end position="864"/>
    </location>
</feature>
<evidence type="ECO:0000259" key="4">
    <source>
        <dbReference type="Pfam" id="PF14478"/>
    </source>
</evidence>
<feature type="compositionally biased region" description="Gly residues" evidence="1">
    <location>
        <begin position="805"/>
        <end position="835"/>
    </location>
</feature>